<dbReference type="InterPro" id="IPR008250">
    <property type="entry name" value="ATPase_P-typ_transduc_dom_A_sf"/>
</dbReference>
<evidence type="ECO:0000256" key="10">
    <source>
        <dbReference type="ARBA" id="ARBA00049338"/>
    </source>
</evidence>
<comment type="catalytic activity">
    <reaction evidence="10">
        <text>Cd(2+)(in) + ATP + H2O = Cd(2+)(out) + ADP + phosphate + H(+)</text>
        <dbReference type="Rhea" id="RHEA:12132"/>
        <dbReference type="ChEBI" id="CHEBI:15377"/>
        <dbReference type="ChEBI" id="CHEBI:15378"/>
        <dbReference type="ChEBI" id="CHEBI:30616"/>
        <dbReference type="ChEBI" id="CHEBI:43474"/>
        <dbReference type="ChEBI" id="CHEBI:48775"/>
        <dbReference type="ChEBI" id="CHEBI:456216"/>
        <dbReference type="EC" id="7.2.2.21"/>
    </reaction>
</comment>
<dbReference type="PRINTS" id="PR00941">
    <property type="entry name" value="CDATPASE"/>
</dbReference>
<dbReference type="PROSITE" id="PS01229">
    <property type="entry name" value="COF_2"/>
    <property type="match status" value="1"/>
</dbReference>
<evidence type="ECO:0000313" key="14">
    <source>
        <dbReference type="EMBL" id="QNM07738.1"/>
    </source>
</evidence>
<dbReference type="Gene3D" id="3.30.70.100">
    <property type="match status" value="1"/>
</dbReference>
<evidence type="ECO:0000256" key="6">
    <source>
        <dbReference type="ARBA" id="ARBA00022840"/>
    </source>
</evidence>
<evidence type="ECO:0000256" key="2">
    <source>
        <dbReference type="ARBA" id="ARBA00006024"/>
    </source>
</evidence>
<proteinExistence type="inferred from homology"/>
<evidence type="ECO:0000256" key="4">
    <source>
        <dbReference type="ARBA" id="ARBA00022692"/>
    </source>
</evidence>
<evidence type="ECO:0000256" key="12">
    <source>
        <dbReference type="SAM" id="MobiDB-lite"/>
    </source>
</evidence>
<feature type="domain" description="HMA" evidence="13">
    <location>
        <begin position="87"/>
        <end position="153"/>
    </location>
</feature>
<dbReference type="NCBIfam" id="TIGR01512">
    <property type="entry name" value="ATPase-IB2_Cd"/>
    <property type="match status" value="1"/>
</dbReference>
<sequence length="798" mass="85644">MENAVRKPIYPNDLEKRQEQAHTHAYQEHDDSCGCGHEHSHGSEPEHAHTHQECGCGHEHGPEQSHGHSHTETAAAMPQEKNQKNCIKRVFLLENLGCANCAAKMETRINALPEVNLATITFATKQLRVEARDPDSLIPKLQEICSSIESEVVVTARVGRRAPVPEQQPGTATVKSTSPSKKIGIFAANRRKFLELFSGAACFAAGLILSQFGLDVPSLALLIAAYLILGLEVLITAGKNILKGQVFDENFLMSIATVGAFCIREYPEAVGVMLFYRVGELFEDIAVERSRTQIMDAVDMRPEVVTKVHGSHTHIIPAEEAAVGDVIQIRPGDRIPLDGTILEGESRLDTSPVTGEPVPVSVGPGSEVISGCVNTSGLLKVRVEKILEESMVTKILDSVENAAASKPRIERFITRFARIYTPFVVALAAATAILPSLFTGDWNYWIKTALTFLVISCPCALVLSVPLAFFSGLGAGSKRGILFKGGISLEAMRNIKVLVMDKTGTITKGNFVLQEVRPSGDMDINTLLRLCASCESASTHPIAHSIVTAAQNKGLPLTAPDSVEEFAGKGILARLPEGEMLCGNRKLMEQFHISMDQAHGNGYGTEIFAALNGTYTGHLVISDTIKEEAASAIRQIKSKGITTAMLTGDAADSASAVAKATGIDEVHARLLPQEKLSELQKIREKHGEVMFVGDGINDAPVLAGADVGAAMGSGADAAIEAADVVFMTSSMSAIPQAFSISRAASRVARENVIFALIIKALVMILGLLGFANMWMAVFADTGVAMLCVLNSIRILYKH</sequence>
<dbReference type="Pfam" id="PF00702">
    <property type="entry name" value="Hydrolase"/>
    <property type="match status" value="1"/>
</dbReference>
<keyword evidence="5 11" id="KW-0547">Nucleotide-binding</keyword>
<keyword evidence="11" id="KW-1003">Cell membrane</keyword>
<dbReference type="EMBL" id="CP060635">
    <property type="protein sequence ID" value="QNM07738.1"/>
    <property type="molecule type" value="Genomic_DNA"/>
</dbReference>
<dbReference type="AlphaFoldDB" id="A0A7G9GAA6"/>
<dbReference type="KEGG" id="whj:H9Q79_12525"/>
<dbReference type="PRINTS" id="PR00119">
    <property type="entry name" value="CATATPASE"/>
</dbReference>
<dbReference type="GO" id="GO:0046872">
    <property type="term" value="F:metal ion binding"/>
    <property type="evidence" value="ECO:0007669"/>
    <property type="project" value="UniProtKB-KW"/>
</dbReference>
<feature type="transmembrane region" description="Helical" evidence="11">
    <location>
        <begin position="444"/>
        <end position="470"/>
    </location>
</feature>
<dbReference type="GO" id="GO:0005886">
    <property type="term" value="C:plasma membrane"/>
    <property type="evidence" value="ECO:0007669"/>
    <property type="project" value="UniProtKB-SubCell"/>
</dbReference>
<dbReference type="InterPro" id="IPR051014">
    <property type="entry name" value="Cation_Transport_ATPase_IB"/>
</dbReference>
<keyword evidence="8 11" id="KW-0472">Membrane</keyword>
<dbReference type="InterPro" id="IPR023299">
    <property type="entry name" value="ATPase_P-typ_cyto_dom_N"/>
</dbReference>
<dbReference type="PROSITE" id="PS00154">
    <property type="entry name" value="ATPASE_E1_E2"/>
    <property type="match status" value="1"/>
</dbReference>
<gene>
    <name evidence="14" type="primary">cadA</name>
    <name evidence="14" type="ORF">H9Q79_12525</name>
</gene>
<dbReference type="InterPro" id="IPR006121">
    <property type="entry name" value="HMA_dom"/>
</dbReference>
<keyword evidence="3" id="KW-0104">Cadmium</keyword>
<dbReference type="NCBIfam" id="TIGR01525">
    <property type="entry name" value="ATPase-IB_hvy"/>
    <property type="match status" value="1"/>
</dbReference>
<evidence type="ECO:0000259" key="13">
    <source>
        <dbReference type="PROSITE" id="PS50846"/>
    </source>
</evidence>
<evidence type="ECO:0000256" key="9">
    <source>
        <dbReference type="ARBA" id="ARBA00039103"/>
    </source>
</evidence>
<feature type="transmembrane region" description="Helical" evidence="11">
    <location>
        <begin position="416"/>
        <end position="438"/>
    </location>
</feature>
<dbReference type="InterPro" id="IPR018303">
    <property type="entry name" value="ATPase_P-typ_P_site"/>
</dbReference>
<evidence type="ECO:0000256" key="7">
    <source>
        <dbReference type="ARBA" id="ARBA00022989"/>
    </source>
</evidence>
<dbReference type="SUPFAM" id="SSF55008">
    <property type="entry name" value="HMA, heavy metal-associated domain"/>
    <property type="match status" value="1"/>
</dbReference>
<dbReference type="Pfam" id="PF00403">
    <property type="entry name" value="HMA"/>
    <property type="match status" value="1"/>
</dbReference>
<dbReference type="GO" id="GO:0016887">
    <property type="term" value="F:ATP hydrolysis activity"/>
    <property type="evidence" value="ECO:0007669"/>
    <property type="project" value="InterPro"/>
</dbReference>
<feature type="compositionally biased region" description="Basic and acidic residues" evidence="12">
    <location>
        <begin position="13"/>
        <end position="71"/>
    </location>
</feature>
<keyword evidence="11" id="KW-0479">Metal-binding</keyword>
<dbReference type="RefSeq" id="WP_249328422.1">
    <property type="nucleotide sequence ID" value="NZ_CP060635.1"/>
</dbReference>
<evidence type="ECO:0000313" key="15">
    <source>
        <dbReference type="Proteomes" id="UP000515860"/>
    </source>
</evidence>
<dbReference type="SUPFAM" id="SSF81653">
    <property type="entry name" value="Calcium ATPase, transduction domain A"/>
    <property type="match status" value="1"/>
</dbReference>
<evidence type="ECO:0000256" key="8">
    <source>
        <dbReference type="ARBA" id="ARBA00023136"/>
    </source>
</evidence>
<dbReference type="InterPro" id="IPR036412">
    <property type="entry name" value="HAD-like_sf"/>
</dbReference>
<dbReference type="CDD" id="cd00371">
    <property type="entry name" value="HMA"/>
    <property type="match status" value="1"/>
</dbReference>
<dbReference type="Pfam" id="PF00122">
    <property type="entry name" value="E1-E2_ATPase"/>
    <property type="match status" value="1"/>
</dbReference>
<accession>A0A7G9GAA6</accession>
<protein>
    <recommendedName>
        <fullName evidence="9">Cd(2+)-exporting ATPase</fullName>
        <ecNumber evidence="9">7.2.2.21</ecNumber>
    </recommendedName>
</protein>
<keyword evidence="7 11" id="KW-1133">Transmembrane helix</keyword>
<feature type="transmembrane region" description="Helical" evidence="11">
    <location>
        <begin position="777"/>
        <end position="796"/>
    </location>
</feature>
<organism evidence="14 15">
    <name type="scientific">Wansuia hejianensis</name>
    <dbReference type="NCBI Taxonomy" id="2763667"/>
    <lineage>
        <taxon>Bacteria</taxon>
        <taxon>Bacillati</taxon>
        <taxon>Bacillota</taxon>
        <taxon>Clostridia</taxon>
        <taxon>Lachnospirales</taxon>
        <taxon>Lachnospiraceae</taxon>
        <taxon>Wansuia</taxon>
    </lineage>
</organism>
<dbReference type="Gene3D" id="2.70.150.10">
    <property type="entry name" value="Calcium-transporting ATPase, cytoplasmic transduction domain A"/>
    <property type="match status" value="1"/>
</dbReference>
<dbReference type="InterPro" id="IPR001757">
    <property type="entry name" value="P_typ_ATPase"/>
</dbReference>
<dbReference type="InterPro" id="IPR036163">
    <property type="entry name" value="HMA_dom_sf"/>
</dbReference>
<comment type="subcellular location">
    <subcellularLocation>
        <location evidence="11">Cell membrane</location>
    </subcellularLocation>
    <subcellularLocation>
        <location evidence="1">Membrane</location>
        <topology evidence="1">Multi-pass membrane protein</topology>
    </subcellularLocation>
</comment>
<dbReference type="InterPro" id="IPR059000">
    <property type="entry name" value="ATPase_P-type_domA"/>
</dbReference>
<evidence type="ECO:0000256" key="11">
    <source>
        <dbReference type="RuleBase" id="RU362081"/>
    </source>
</evidence>
<feature type="transmembrane region" description="Helical" evidence="11">
    <location>
        <begin position="752"/>
        <end position="771"/>
    </location>
</feature>
<dbReference type="SUPFAM" id="SSF81665">
    <property type="entry name" value="Calcium ATPase, transmembrane domain M"/>
    <property type="match status" value="1"/>
</dbReference>
<dbReference type="SUPFAM" id="SSF56784">
    <property type="entry name" value="HAD-like"/>
    <property type="match status" value="1"/>
</dbReference>
<reference evidence="14 15" key="1">
    <citation type="submission" date="2020-08" db="EMBL/GenBank/DDBJ databases">
        <authorList>
            <person name="Liu C."/>
            <person name="Sun Q."/>
        </authorList>
    </citation>
    <scope>NUCLEOTIDE SEQUENCE [LARGE SCALE GENOMIC DNA]</scope>
    <source>
        <strain evidence="14 15">NSJ-29</strain>
    </source>
</reference>
<feature type="transmembrane region" description="Helical" evidence="11">
    <location>
        <begin position="193"/>
        <end position="213"/>
    </location>
</feature>
<dbReference type="PROSITE" id="PS50846">
    <property type="entry name" value="HMA_2"/>
    <property type="match status" value="1"/>
</dbReference>
<feature type="transmembrane region" description="Helical" evidence="11">
    <location>
        <begin position="219"/>
        <end position="237"/>
    </location>
</feature>
<dbReference type="PANTHER" id="PTHR48085:SF5">
    <property type="entry name" value="CADMIUM_ZINC-TRANSPORTING ATPASE HMA4-RELATED"/>
    <property type="match status" value="1"/>
</dbReference>
<comment type="similarity">
    <text evidence="2 11">Belongs to the cation transport ATPase (P-type) (TC 3.A.3) family. Type IB subfamily.</text>
</comment>
<dbReference type="EC" id="7.2.2.21" evidence="9"/>
<name>A0A7G9GAA6_9FIRM</name>
<evidence type="ECO:0000256" key="1">
    <source>
        <dbReference type="ARBA" id="ARBA00004141"/>
    </source>
</evidence>
<evidence type="ECO:0000256" key="3">
    <source>
        <dbReference type="ARBA" id="ARBA00022539"/>
    </source>
</evidence>
<dbReference type="GO" id="GO:0008551">
    <property type="term" value="F:P-type cadmium transporter activity"/>
    <property type="evidence" value="ECO:0007669"/>
    <property type="project" value="UniProtKB-EC"/>
</dbReference>
<dbReference type="InterPro" id="IPR023214">
    <property type="entry name" value="HAD_sf"/>
</dbReference>
<dbReference type="GO" id="GO:0005524">
    <property type="term" value="F:ATP binding"/>
    <property type="evidence" value="ECO:0007669"/>
    <property type="project" value="UniProtKB-UniRule"/>
</dbReference>
<dbReference type="InterPro" id="IPR027256">
    <property type="entry name" value="P-typ_ATPase_IB"/>
</dbReference>
<keyword evidence="15" id="KW-1185">Reference proteome</keyword>
<dbReference type="Gene3D" id="3.40.50.1000">
    <property type="entry name" value="HAD superfamily/HAD-like"/>
    <property type="match status" value="1"/>
</dbReference>
<dbReference type="Proteomes" id="UP000515860">
    <property type="component" value="Chromosome"/>
</dbReference>
<dbReference type="NCBIfam" id="TIGR01494">
    <property type="entry name" value="ATPase_P-type"/>
    <property type="match status" value="1"/>
</dbReference>
<feature type="region of interest" description="Disordered" evidence="12">
    <location>
        <begin position="1"/>
        <end position="80"/>
    </location>
</feature>
<keyword evidence="6 11" id="KW-0067">ATP-binding</keyword>
<dbReference type="InterPro" id="IPR023298">
    <property type="entry name" value="ATPase_P-typ_TM_dom_sf"/>
</dbReference>
<keyword evidence="4 11" id="KW-0812">Transmembrane</keyword>
<evidence type="ECO:0000256" key="5">
    <source>
        <dbReference type="ARBA" id="ARBA00022741"/>
    </source>
</evidence>
<dbReference type="Gene3D" id="3.40.1110.10">
    <property type="entry name" value="Calcium-transporting ATPase, cytoplasmic domain N"/>
    <property type="match status" value="1"/>
</dbReference>
<dbReference type="PANTHER" id="PTHR48085">
    <property type="entry name" value="CADMIUM/ZINC-TRANSPORTING ATPASE HMA2-RELATED"/>
    <property type="match status" value="1"/>
</dbReference>